<protein>
    <submittedName>
        <fullName evidence="11">Calcium-activated potassium channel subunit beta-1</fullName>
    </submittedName>
</protein>
<dbReference type="STRING" id="372326.A0A1V4KV24"/>
<dbReference type="PANTHER" id="PTHR10258:SF1">
    <property type="entry name" value="CALCIUM-ACTIVATED POTASSIUM CHANNEL SUBUNIT BETA-1"/>
    <property type="match status" value="1"/>
</dbReference>
<dbReference type="Pfam" id="PF03185">
    <property type="entry name" value="CaKB"/>
    <property type="match status" value="1"/>
</dbReference>
<evidence type="ECO:0000256" key="2">
    <source>
        <dbReference type="ARBA" id="ARBA00022448"/>
    </source>
</evidence>
<evidence type="ECO:0000256" key="7">
    <source>
        <dbReference type="ARBA" id="ARBA00023180"/>
    </source>
</evidence>
<dbReference type="GO" id="GO:0015269">
    <property type="term" value="F:calcium-activated potassium channel activity"/>
    <property type="evidence" value="ECO:0007669"/>
    <property type="project" value="InterPro"/>
</dbReference>
<dbReference type="GO" id="GO:0005513">
    <property type="term" value="P:detection of calcium ion"/>
    <property type="evidence" value="ECO:0007669"/>
    <property type="project" value="TreeGrafter"/>
</dbReference>
<evidence type="ECO:0000313" key="12">
    <source>
        <dbReference type="Proteomes" id="UP000190648"/>
    </source>
</evidence>
<name>A0A1V4KV24_PATFA</name>
<proteinExistence type="inferred from homology"/>
<evidence type="ECO:0000256" key="3">
    <source>
        <dbReference type="ARBA" id="ARBA00022692"/>
    </source>
</evidence>
<sequence>MGERYGYETTLPIPQSCFTELHPNGSHQLPPLPWGPGEQLVLPLLHWCSRSVGQEKFFLEEEFMSPLLNWAVTIKVGLANCSKGTGDPSAARQAQGCFSISRLAPEVFHRRKQLFIQNKEIVQISQLSIMLAKKLVTAQKRGETRALCLGLGMVACSMMMYFFIGITIVPFYTKSVWTTETVCKVLKVNIKDKVLCPNNEGSEDEDIFTYPCLQVWVNLTASGQDVMLYQTEDTLERNPKCSYVPGKSENSKEVKARIETIASNFKKYQTFPCYYDPGGTQTNVILSRLYPPKGLLFAFLWPTLMFTGGCLIIVLVKISQYVSVLSAWQYKINI</sequence>
<keyword evidence="2" id="KW-0813">Transport</keyword>
<keyword evidence="8 11" id="KW-0407">Ion channel</keyword>
<keyword evidence="4 10" id="KW-1133">Transmembrane helix</keyword>
<dbReference type="GO" id="GO:0015459">
    <property type="term" value="F:potassium channel regulator activity"/>
    <property type="evidence" value="ECO:0007669"/>
    <property type="project" value="TreeGrafter"/>
</dbReference>
<evidence type="ECO:0000256" key="5">
    <source>
        <dbReference type="ARBA" id="ARBA00023065"/>
    </source>
</evidence>
<dbReference type="PRINTS" id="PR01450">
    <property type="entry name" value="BKCHANNELB"/>
</dbReference>
<keyword evidence="3 10" id="KW-0812">Transmembrane</keyword>
<organism evidence="11 12">
    <name type="scientific">Patagioenas fasciata monilis</name>
    <dbReference type="NCBI Taxonomy" id="372326"/>
    <lineage>
        <taxon>Eukaryota</taxon>
        <taxon>Metazoa</taxon>
        <taxon>Chordata</taxon>
        <taxon>Craniata</taxon>
        <taxon>Vertebrata</taxon>
        <taxon>Euteleostomi</taxon>
        <taxon>Archelosauria</taxon>
        <taxon>Archosauria</taxon>
        <taxon>Dinosauria</taxon>
        <taxon>Saurischia</taxon>
        <taxon>Theropoda</taxon>
        <taxon>Coelurosauria</taxon>
        <taxon>Aves</taxon>
        <taxon>Neognathae</taxon>
        <taxon>Neoaves</taxon>
        <taxon>Columbimorphae</taxon>
        <taxon>Columbiformes</taxon>
        <taxon>Columbidae</taxon>
        <taxon>Patagioenas</taxon>
    </lineage>
</organism>
<dbReference type="AlphaFoldDB" id="A0A1V4KV24"/>
<gene>
    <name evidence="11" type="primary">KCNMB1</name>
    <name evidence="11" type="ORF">AV530_008254</name>
</gene>
<dbReference type="PANTHER" id="PTHR10258">
    <property type="entry name" value="CALCIUM-ACTIVATED POTASSIUM CHANNEL SUBUNIT BETA"/>
    <property type="match status" value="1"/>
</dbReference>
<dbReference type="OrthoDB" id="5962477at2759"/>
<feature type="transmembrane region" description="Helical" evidence="10">
    <location>
        <begin position="147"/>
        <end position="172"/>
    </location>
</feature>
<evidence type="ECO:0000256" key="8">
    <source>
        <dbReference type="ARBA" id="ARBA00023303"/>
    </source>
</evidence>
<dbReference type="InterPro" id="IPR003930">
    <property type="entry name" value="K_chnl_Ca-activ_BK_bsu"/>
</dbReference>
<dbReference type="EMBL" id="LSYS01001584">
    <property type="protein sequence ID" value="OPJ88272.1"/>
    <property type="molecule type" value="Genomic_DNA"/>
</dbReference>
<keyword evidence="7" id="KW-0325">Glycoprotein</keyword>
<comment type="caution">
    <text evidence="11">The sequence shown here is derived from an EMBL/GenBank/DDBJ whole genome shotgun (WGS) entry which is preliminary data.</text>
</comment>
<feature type="transmembrane region" description="Helical" evidence="10">
    <location>
        <begin position="295"/>
        <end position="316"/>
    </location>
</feature>
<accession>A0A1V4KV24</accession>
<evidence type="ECO:0000256" key="4">
    <source>
        <dbReference type="ARBA" id="ARBA00022989"/>
    </source>
</evidence>
<comment type="subcellular location">
    <subcellularLocation>
        <location evidence="1">Membrane</location>
        <topology evidence="1">Multi-pass membrane protein</topology>
    </subcellularLocation>
</comment>
<evidence type="ECO:0000256" key="6">
    <source>
        <dbReference type="ARBA" id="ARBA00023136"/>
    </source>
</evidence>
<keyword evidence="5" id="KW-0406">Ion transport</keyword>
<keyword evidence="6 10" id="KW-0472">Membrane</keyword>
<evidence type="ECO:0000256" key="10">
    <source>
        <dbReference type="SAM" id="Phobius"/>
    </source>
</evidence>
<keyword evidence="12" id="KW-1185">Reference proteome</keyword>
<dbReference type="GO" id="GO:0008076">
    <property type="term" value="C:voltage-gated potassium channel complex"/>
    <property type="evidence" value="ECO:0007669"/>
    <property type="project" value="TreeGrafter"/>
</dbReference>
<dbReference type="SMR" id="A0A1V4KV24"/>
<evidence type="ECO:0000256" key="1">
    <source>
        <dbReference type="ARBA" id="ARBA00004141"/>
    </source>
</evidence>
<dbReference type="Proteomes" id="UP000190648">
    <property type="component" value="Unassembled WGS sequence"/>
</dbReference>
<evidence type="ECO:0000256" key="9">
    <source>
        <dbReference type="ARBA" id="ARBA00038155"/>
    </source>
</evidence>
<comment type="similarity">
    <text evidence="9">Belongs to the KCNMB (TC 8.A.14.1) family. KCNMB1 subfamily.</text>
</comment>
<reference evidence="11 12" key="1">
    <citation type="submission" date="2016-02" db="EMBL/GenBank/DDBJ databases">
        <title>Band-tailed pigeon sequencing and assembly.</title>
        <authorList>
            <person name="Soares A.E."/>
            <person name="Novak B.J."/>
            <person name="Rice E.S."/>
            <person name="O'Connell B."/>
            <person name="Chang D."/>
            <person name="Weber S."/>
            <person name="Shapiro B."/>
        </authorList>
    </citation>
    <scope>NUCLEOTIDE SEQUENCE [LARGE SCALE GENOMIC DNA]</scope>
    <source>
        <strain evidence="11">BTP2013</strain>
        <tissue evidence="11">Blood</tissue>
    </source>
</reference>
<evidence type="ECO:0000313" key="11">
    <source>
        <dbReference type="EMBL" id="OPJ88272.1"/>
    </source>
</evidence>